<protein>
    <recommendedName>
        <fullName evidence="3">SnoaL-like domain-containing protein</fullName>
    </recommendedName>
</protein>
<dbReference type="AlphaFoldDB" id="A0AAV9JWT4"/>
<dbReference type="PANTHER" id="PTHR39598">
    <property type="entry name" value="AUSTINOL SYNTHESIS PROTEIN F-RELATED"/>
    <property type="match status" value="1"/>
</dbReference>
<dbReference type="Proteomes" id="UP001324427">
    <property type="component" value="Unassembled WGS sequence"/>
</dbReference>
<dbReference type="EMBL" id="JAVFHQ010000002">
    <property type="protein sequence ID" value="KAK4550078.1"/>
    <property type="molecule type" value="Genomic_DNA"/>
</dbReference>
<dbReference type="PANTHER" id="PTHR39598:SF1">
    <property type="entry name" value="AUSTINOID BIOSYNTHESIS CLUSTERS PROTEIN F-RELATED"/>
    <property type="match status" value="1"/>
</dbReference>
<dbReference type="SUPFAM" id="SSF54427">
    <property type="entry name" value="NTF2-like"/>
    <property type="match status" value="1"/>
</dbReference>
<reference evidence="1 2" key="1">
    <citation type="submission" date="2021-11" db="EMBL/GenBank/DDBJ databases">
        <title>Black yeast isolated from Biological Soil Crust.</title>
        <authorList>
            <person name="Kurbessoian T."/>
        </authorList>
    </citation>
    <scope>NUCLEOTIDE SEQUENCE [LARGE SCALE GENOMIC DNA]</scope>
    <source>
        <strain evidence="1 2">CCFEE 5522</strain>
    </source>
</reference>
<dbReference type="InterPro" id="IPR050977">
    <property type="entry name" value="Fungal_Meroterpenoid_Isomerase"/>
</dbReference>
<keyword evidence="2" id="KW-1185">Reference proteome</keyword>
<organism evidence="1 2">
    <name type="scientific">Oleoguttula mirabilis</name>
    <dbReference type="NCBI Taxonomy" id="1507867"/>
    <lineage>
        <taxon>Eukaryota</taxon>
        <taxon>Fungi</taxon>
        <taxon>Dikarya</taxon>
        <taxon>Ascomycota</taxon>
        <taxon>Pezizomycotina</taxon>
        <taxon>Dothideomycetes</taxon>
        <taxon>Dothideomycetidae</taxon>
        <taxon>Mycosphaerellales</taxon>
        <taxon>Teratosphaeriaceae</taxon>
        <taxon>Oleoguttula</taxon>
    </lineage>
</organism>
<dbReference type="Gene3D" id="3.10.450.50">
    <property type="match status" value="1"/>
</dbReference>
<name>A0AAV9JWT4_9PEZI</name>
<gene>
    <name evidence="1" type="ORF">LTR36_003045</name>
</gene>
<evidence type="ECO:0008006" key="3">
    <source>
        <dbReference type="Google" id="ProtNLM"/>
    </source>
</evidence>
<comment type="caution">
    <text evidence="1">The sequence shown here is derived from an EMBL/GenBank/DDBJ whole genome shotgun (WGS) entry which is preliminary data.</text>
</comment>
<evidence type="ECO:0000313" key="1">
    <source>
        <dbReference type="EMBL" id="KAK4550078.1"/>
    </source>
</evidence>
<sequence length="156" mass="17360">MTSTLENMKRTTQAVLEAIRSFQVEEALALRTDDCMHQMLPKSVGRPPMSNQEFREWAKAVTPMFRTLPMLITTDNEIYDVASRKAALHMFSAADTPAGEYSNEYAIFLTFNEDGTKISYVGEMVDSAYTVKFLAGVEEYGKNHGGEMAGVAEAAR</sequence>
<accession>A0AAV9JWT4</accession>
<dbReference type="InterPro" id="IPR032710">
    <property type="entry name" value="NTF2-like_dom_sf"/>
</dbReference>
<evidence type="ECO:0000313" key="2">
    <source>
        <dbReference type="Proteomes" id="UP001324427"/>
    </source>
</evidence>
<proteinExistence type="predicted"/>